<dbReference type="CDD" id="cd00267">
    <property type="entry name" value="ABC_ATPase"/>
    <property type="match status" value="2"/>
</dbReference>
<evidence type="ECO:0000256" key="2">
    <source>
        <dbReference type="ARBA" id="ARBA00022840"/>
    </source>
</evidence>
<dbReference type="PROSITE" id="PS50893">
    <property type="entry name" value="ABC_TRANSPORTER_2"/>
    <property type="match status" value="1"/>
</dbReference>
<dbReference type="VEuPathDB" id="CryptoDB:Cvel_28759"/>
<dbReference type="InterPro" id="IPR027417">
    <property type="entry name" value="P-loop_NTPase"/>
</dbReference>
<dbReference type="EMBL" id="CDMZ01003064">
    <property type="protein sequence ID" value="CEM44975.1"/>
    <property type="molecule type" value="Genomic_DNA"/>
</dbReference>
<feature type="non-terminal residue" evidence="4">
    <location>
        <position position="1"/>
    </location>
</feature>
<dbReference type="InterPro" id="IPR003439">
    <property type="entry name" value="ABC_transporter-like_ATP-bd"/>
</dbReference>
<dbReference type="SUPFAM" id="SSF52540">
    <property type="entry name" value="P-loop containing nucleoside triphosphate hydrolases"/>
    <property type="match status" value="2"/>
</dbReference>
<evidence type="ECO:0000259" key="3">
    <source>
        <dbReference type="PROSITE" id="PS50893"/>
    </source>
</evidence>
<proteinExistence type="predicted"/>
<dbReference type="GO" id="GO:0005524">
    <property type="term" value="F:ATP binding"/>
    <property type="evidence" value="ECO:0007669"/>
    <property type="project" value="UniProtKB-KW"/>
</dbReference>
<accession>A0A0G4HLH8</accession>
<evidence type="ECO:0000256" key="1">
    <source>
        <dbReference type="ARBA" id="ARBA00022741"/>
    </source>
</evidence>
<feature type="domain" description="ABC transporter" evidence="3">
    <location>
        <begin position="3"/>
        <end position="272"/>
    </location>
</feature>
<dbReference type="Pfam" id="PF13304">
    <property type="entry name" value="AAA_21"/>
    <property type="match status" value="2"/>
</dbReference>
<organism evidence="4">
    <name type="scientific">Chromera velia CCMP2878</name>
    <dbReference type="NCBI Taxonomy" id="1169474"/>
    <lineage>
        <taxon>Eukaryota</taxon>
        <taxon>Sar</taxon>
        <taxon>Alveolata</taxon>
        <taxon>Colpodellida</taxon>
        <taxon>Chromeraceae</taxon>
        <taxon>Chromera</taxon>
    </lineage>
</organism>
<keyword evidence="1" id="KW-0547">Nucleotide-binding</keyword>
<dbReference type="PANTHER" id="PTHR43158:SF2">
    <property type="entry name" value="SKFA PEPTIDE EXPORT ATP-BINDING PROTEIN SKFE"/>
    <property type="match status" value="1"/>
</dbReference>
<gene>
    <name evidence="4" type="ORF">Cvel_28759</name>
</gene>
<dbReference type="AlphaFoldDB" id="A0A0G4HLH8"/>
<protein>
    <recommendedName>
        <fullName evidence="3">ABC transporter domain-containing protein</fullName>
    </recommendedName>
</protein>
<sequence length="309" mass="35147">GDFPVSQMIAGTSVPDEARLKKLIEVLGVDLGWRMHTVSEGQRRRVQLLLGLLYPYEVLYLDEITTDLDVVARQDLLQFLWEESEHRGVTIVYATHIFDGMQAWASHVVHMAYGKVLRFGSAESLISETEKILDGDFPVSQMIAGTSVPDEARLKKLIEVLGVDLGWRMHTVSEGQRRRVQLLLGLLYPYEVLYLDEITTDLDVVARQDLLQFLWEESEHRGVTIVYATHIFDGMQAWASHVVHMAYGKVLRFGSAESLISETEKILDAEEARERAEKGSAAIEEAGWIRKSWMNPLVRVVSHWIRSSK</sequence>
<dbReference type="GO" id="GO:0016887">
    <property type="term" value="F:ATP hydrolysis activity"/>
    <property type="evidence" value="ECO:0007669"/>
    <property type="project" value="InterPro"/>
</dbReference>
<keyword evidence="2" id="KW-0067">ATP-binding</keyword>
<evidence type="ECO:0000313" key="4">
    <source>
        <dbReference type="EMBL" id="CEM44975.1"/>
    </source>
</evidence>
<dbReference type="InterPro" id="IPR003959">
    <property type="entry name" value="ATPase_AAA_core"/>
</dbReference>
<dbReference type="PANTHER" id="PTHR43158">
    <property type="entry name" value="SKFA PEPTIDE EXPORT ATP-BINDING PROTEIN SKFE"/>
    <property type="match status" value="1"/>
</dbReference>
<name>A0A0G4HLH8_9ALVE</name>
<reference evidence="4" key="1">
    <citation type="submission" date="2014-11" db="EMBL/GenBank/DDBJ databases">
        <authorList>
            <person name="Otto D Thomas"/>
            <person name="Naeem Raeece"/>
        </authorList>
    </citation>
    <scope>NUCLEOTIDE SEQUENCE</scope>
</reference>
<dbReference type="Gene3D" id="3.40.50.300">
    <property type="entry name" value="P-loop containing nucleotide triphosphate hydrolases"/>
    <property type="match status" value="2"/>
</dbReference>